<dbReference type="InterPro" id="IPR037191">
    <property type="entry name" value="VPS9_dom_sf"/>
</dbReference>
<dbReference type="Gene3D" id="1.20.1050.80">
    <property type="entry name" value="VPS9 domain"/>
    <property type="match status" value="1"/>
</dbReference>
<feature type="domain" description="VPS9" evidence="3">
    <location>
        <begin position="1"/>
        <end position="122"/>
    </location>
</feature>
<feature type="chain" id="PRO_5040812014" evidence="2">
    <location>
        <begin position="18"/>
        <end position="258"/>
    </location>
</feature>
<comment type="similarity">
    <text evidence="1">Belongs to the UPF0507 family.</text>
</comment>
<dbReference type="GO" id="GO:0045022">
    <property type="term" value="P:early endosome to late endosome transport"/>
    <property type="evidence" value="ECO:0007669"/>
    <property type="project" value="TreeGrafter"/>
</dbReference>
<dbReference type="PANTHER" id="PTHR24170:SF1">
    <property type="entry name" value="DOMAIN PROTEIN, PUTATIVE (AFU_ORTHOLOGUE AFUA_1G09870)-RELATED"/>
    <property type="match status" value="1"/>
</dbReference>
<sequence length="258" mass="29221">MLIYMNLFILLLAIAEFKKLEFSNQSSAKVDILIRTFKLITTSIGSSTDDPNDLSVDADTLISLFVVVLCSSKVKNLNAHLRYIKDYSFSQENLETGFAGYVISSFEATLNYLNEAENFNQLLKYAEQNRNLWDLLKSVSTDFNENNIENDPTDDDLYISKINLLLEPFKNGDNVDADSFIRSRTSQGESCLMLSVLRNSTKLFKTIASFDYIFTLDDILEDRNINGLNLLNAALQSKNTEVIDELADIILQADDNEK</sequence>
<evidence type="ECO:0000256" key="1">
    <source>
        <dbReference type="ARBA" id="ARBA00007428"/>
    </source>
</evidence>
<dbReference type="Proteomes" id="UP001165063">
    <property type="component" value="Unassembled WGS sequence"/>
</dbReference>
<dbReference type="OrthoDB" id="7464126at2759"/>
<gene>
    <name evidence="4" type="ORF">Amon01_000898200</name>
</gene>
<evidence type="ECO:0000256" key="2">
    <source>
        <dbReference type="SAM" id="SignalP"/>
    </source>
</evidence>
<proteinExistence type="inferred from homology"/>
<dbReference type="GO" id="GO:0005770">
    <property type="term" value="C:late endosome"/>
    <property type="evidence" value="ECO:0007669"/>
    <property type="project" value="TreeGrafter"/>
</dbReference>
<dbReference type="GO" id="GO:0005886">
    <property type="term" value="C:plasma membrane"/>
    <property type="evidence" value="ECO:0007669"/>
    <property type="project" value="TreeGrafter"/>
</dbReference>
<dbReference type="SMART" id="SM00167">
    <property type="entry name" value="VPS9"/>
    <property type="match status" value="1"/>
</dbReference>
<dbReference type="EMBL" id="BSXU01009123">
    <property type="protein sequence ID" value="GME68181.1"/>
    <property type="molecule type" value="Genomic_DNA"/>
</dbReference>
<comment type="caution">
    <text evidence="4">The sequence shown here is derived from an EMBL/GenBank/DDBJ whole genome shotgun (WGS) entry which is preliminary data.</text>
</comment>
<dbReference type="InterPro" id="IPR051248">
    <property type="entry name" value="UPF0507/Ank_repeat_27"/>
</dbReference>
<evidence type="ECO:0000313" key="5">
    <source>
        <dbReference type="Proteomes" id="UP001165063"/>
    </source>
</evidence>
<dbReference type="Pfam" id="PF02204">
    <property type="entry name" value="VPS9"/>
    <property type="match status" value="1"/>
</dbReference>
<protein>
    <submittedName>
        <fullName evidence="4">Unnamed protein product</fullName>
    </submittedName>
</protein>
<dbReference type="SUPFAM" id="SSF109993">
    <property type="entry name" value="VPS9 domain"/>
    <property type="match status" value="1"/>
</dbReference>
<dbReference type="PANTHER" id="PTHR24170">
    <property type="entry name" value="ANKYRIN REPEAT DOMAIN-CONTAINING PROTEIN 27"/>
    <property type="match status" value="1"/>
</dbReference>
<dbReference type="PROSITE" id="PS51205">
    <property type="entry name" value="VPS9"/>
    <property type="match status" value="1"/>
</dbReference>
<organism evidence="4 5">
    <name type="scientific">Ambrosiozyma monospora</name>
    <name type="common">Yeast</name>
    <name type="synonym">Endomycopsis monosporus</name>
    <dbReference type="NCBI Taxonomy" id="43982"/>
    <lineage>
        <taxon>Eukaryota</taxon>
        <taxon>Fungi</taxon>
        <taxon>Dikarya</taxon>
        <taxon>Ascomycota</taxon>
        <taxon>Saccharomycotina</taxon>
        <taxon>Pichiomycetes</taxon>
        <taxon>Pichiales</taxon>
        <taxon>Pichiaceae</taxon>
        <taxon>Ambrosiozyma</taxon>
    </lineage>
</organism>
<reference evidence="4" key="1">
    <citation type="submission" date="2023-04" db="EMBL/GenBank/DDBJ databases">
        <title>Ambrosiozyma monospora NBRC 1965.</title>
        <authorList>
            <person name="Ichikawa N."/>
            <person name="Sato H."/>
            <person name="Tonouchi N."/>
        </authorList>
    </citation>
    <scope>NUCLEOTIDE SEQUENCE</scope>
    <source>
        <strain evidence="4">NBRC 1965</strain>
    </source>
</reference>
<dbReference type="GO" id="GO:0030133">
    <property type="term" value="C:transport vesicle"/>
    <property type="evidence" value="ECO:0007669"/>
    <property type="project" value="TreeGrafter"/>
</dbReference>
<dbReference type="GO" id="GO:0005085">
    <property type="term" value="F:guanyl-nucleotide exchange factor activity"/>
    <property type="evidence" value="ECO:0007669"/>
    <property type="project" value="TreeGrafter"/>
</dbReference>
<dbReference type="GO" id="GO:0005769">
    <property type="term" value="C:early endosome"/>
    <property type="evidence" value="ECO:0007669"/>
    <property type="project" value="TreeGrafter"/>
</dbReference>
<feature type="signal peptide" evidence="2">
    <location>
        <begin position="1"/>
        <end position="17"/>
    </location>
</feature>
<dbReference type="InterPro" id="IPR003123">
    <property type="entry name" value="VPS9"/>
</dbReference>
<dbReference type="AlphaFoldDB" id="A0A9W6SWD7"/>
<name>A0A9W6SWD7_AMBMO</name>
<keyword evidence="2" id="KW-0732">Signal</keyword>
<accession>A0A9W6SWD7</accession>
<dbReference type="GO" id="GO:0000149">
    <property type="term" value="F:SNARE binding"/>
    <property type="evidence" value="ECO:0007669"/>
    <property type="project" value="TreeGrafter"/>
</dbReference>
<evidence type="ECO:0000259" key="3">
    <source>
        <dbReference type="PROSITE" id="PS51205"/>
    </source>
</evidence>
<keyword evidence="5" id="KW-1185">Reference proteome</keyword>
<evidence type="ECO:0000313" key="4">
    <source>
        <dbReference type="EMBL" id="GME68181.1"/>
    </source>
</evidence>
<dbReference type="GO" id="GO:0097422">
    <property type="term" value="C:tubular endosome"/>
    <property type="evidence" value="ECO:0007669"/>
    <property type="project" value="TreeGrafter"/>
</dbReference>